<dbReference type="PROSITE" id="PS51910">
    <property type="entry name" value="GH18_2"/>
    <property type="match status" value="1"/>
</dbReference>
<dbReference type="InterPro" id="IPR001223">
    <property type="entry name" value="Glyco_hydro18_cat"/>
</dbReference>
<dbReference type="Gene3D" id="3.20.20.80">
    <property type="entry name" value="Glycosidases"/>
    <property type="match status" value="1"/>
</dbReference>
<dbReference type="GO" id="GO:0009313">
    <property type="term" value="P:oligosaccharide catabolic process"/>
    <property type="evidence" value="ECO:0007669"/>
    <property type="project" value="TreeGrafter"/>
</dbReference>
<name>A0A7R9LGR5_9ACAR</name>
<keyword evidence="2" id="KW-0326">Glycosidase</keyword>
<dbReference type="PANTHER" id="PTHR46290">
    <property type="entry name" value="DI-N-ACETYLCHITOBIASE"/>
    <property type="match status" value="1"/>
</dbReference>
<keyword evidence="1" id="KW-0378">Hydrolase</keyword>
<evidence type="ECO:0000313" key="6">
    <source>
        <dbReference type="Proteomes" id="UP000759131"/>
    </source>
</evidence>
<dbReference type="InterPro" id="IPR029070">
    <property type="entry name" value="Chitinase_insertion_sf"/>
</dbReference>
<dbReference type="InterPro" id="IPR051887">
    <property type="entry name" value="GH18_Domain-Containing"/>
</dbReference>
<dbReference type="EMBL" id="OC879466">
    <property type="protein sequence ID" value="CAD7641206.1"/>
    <property type="molecule type" value="Genomic_DNA"/>
</dbReference>
<dbReference type="OrthoDB" id="73875at2759"/>
<evidence type="ECO:0000256" key="3">
    <source>
        <dbReference type="SAM" id="SignalP"/>
    </source>
</evidence>
<dbReference type="PANTHER" id="PTHR46290:SF1">
    <property type="entry name" value="DI-N-ACETYLCHITOBIASE"/>
    <property type="match status" value="1"/>
</dbReference>
<evidence type="ECO:0000313" key="5">
    <source>
        <dbReference type="EMBL" id="CAD7641206.1"/>
    </source>
</evidence>
<evidence type="ECO:0000256" key="2">
    <source>
        <dbReference type="ARBA" id="ARBA00023295"/>
    </source>
</evidence>
<proteinExistence type="predicted"/>
<accession>A0A7R9LGR5</accession>
<evidence type="ECO:0000256" key="1">
    <source>
        <dbReference type="ARBA" id="ARBA00022801"/>
    </source>
</evidence>
<dbReference type="EMBL" id="CAJPIZ010024891">
    <property type="protein sequence ID" value="CAG2118594.1"/>
    <property type="molecule type" value="Genomic_DNA"/>
</dbReference>
<feature type="chain" id="PRO_5035680133" description="GH18 domain-containing protein" evidence="3">
    <location>
        <begin position="16"/>
        <end position="242"/>
    </location>
</feature>
<dbReference type="AlphaFoldDB" id="A0A7R9LGR5"/>
<dbReference type="InterPro" id="IPR017853">
    <property type="entry name" value="GH"/>
</dbReference>
<sequence length="242" mass="27216">MFKSVIACTRELLLCIVTITDVEYDINDGSPEVDALTRFMGKVRDRFHQAMPNSQVTFDVPWSPYNVNGTGIDGRNYNFTALADVSDFLFVMAYDERSQVFDTDCLAQDNSDLFWTAGGLMAYLKLGVDPDKMVLGLPWYGYDYQCVRTGPDRTCFIKEVPFRNVSCSDAAGVQVPYVEIKQLVDIYGDWNICDSANVTHQIWYDTSGSLGMKVGLAKYRELRGVGVWNANMLDYSGTKEGK</sequence>
<evidence type="ECO:0000259" key="4">
    <source>
        <dbReference type="PROSITE" id="PS51910"/>
    </source>
</evidence>
<organism evidence="5">
    <name type="scientific">Medioppia subpectinata</name>
    <dbReference type="NCBI Taxonomy" id="1979941"/>
    <lineage>
        <taxon>Eukaryota</taxon>
        <taxon>Metazoa</taxon>
        <taxon>Ecdysozoa</taxon>
        <taxon>Arthropoda</taxon>
        <taxon>Chelicerata</taxon>
        <taxon>Arachnida</taxon>
        <taxon>Acari</taxon>
        <taxon>Acariformes</taxon>
        <taxon>Sarcoptiformes</taxon>
        <taxon>Oribatida</taxon>
        <taxon>Brachypylina</taxon>
        <taxon>Oppioidea</taxon>
        <taxon>Oppiidae</taxon>
        <taxon>Medioppia</taxon>
    </lineage>
</organism>
<feature type="domain" description="GH18" evidence="4">
    <location>
        <begin position="1"/>
        <end position="242"/>
    </location>
</feature>
<dbReference type="Proteomes" id="UP000759131">
    <property type="component" value="Unassembled WGS sequence"/>
</dbReference>
<gene>
    <name evidence="5" type="ORF">OSB1V03_LOCUS18545</name>
</gene>
<protein>
    <recommendedName>
        <fullName evidence="4">GH18 domain-containing protein</fullName>
    </recommendedName>
</protein>
<keyword evidence="6" id="KW-1185">Reference proteome</keyword>
<feature type="signal peptide" evidence="3">
    <location>
        <begin position="1"/>
        <end position="15"/>
    </location>
</feature>
<dbReference type="Gene3D" id="3.10.50.10">
    <property type="match status" value="1"/>
</dbReference>
<dbReference type="Pfam" id="PF00704">
    <property type="entry name" value="Glyco_hydro_18"/>
    <property type="match status" value="1"/>
</dbReference>
<dbReference type="GO" id="GO:0016798">
    <property type="term" value="F:hydrolase activity, acting on glycosyl bonds"/>
    <property type="evidence" value="ECO:0007669"/>
    <property type="project" value="UniProtKB-KW"/>
</dbReference>
<keyword evidence="3" id="KW-0732">Signal</keyword>
<reference evidence="5" key="1">
    <citation type="submission" date="2020-11" db="EMBL/GenBank/DDBJ databases">
        <authorList>
            <person name="Tran Van P."/>
        </authorList>
    </citation>
    <scope>NUCLEOTIDE SEQUENCE</scope>
</reference>
<feature type="non-terminal residue" evidence="5">
    <location>
        <position position="1"/>
    </location>
</feature>
<dbReference type="GO" id="GO:0005615">
    <property type="term" value="C:extracellular space"/>
    <property type="evidence" value="ECO:0007669"/>
    <property type="project" value="TreeGrafter"/>
</dbReference>
<dbReference type="SUPFAM" id="SSF51445">
    <property type="entry name" value="(Trans)glycosidases"/>
    <property type="match status" value="1"/>
</dbReference>